<reference evidence="1" key="2">
    <citation type="submission" date="2015-02" db="UniProtKB">
        <authorList>
            <consortium name="EnsemblMetazoa"/>
        </authorList>
    </citation>
    <scope>IDENTIFICATION</scope>
</reference>
<dbReference type="EnsemblMetazoa" id="SMAR004100-RA">
    <property type="protein sequence ID" value="SMAR004100-PA"/>
    <property type="gene ID" value="SMAR004100"/>
</dbReference>
<keyword evidence="2" id="KW-1185">Reference proteome</keyword>
<dbReference type="Proteomes" id="UP000014500">
    <property type="component" value="Unassembled WGS sequence"/>
</dbReference>
<evidence type="ECO:0000313" key="2">
    <source>
        <dbReference type="Proteomes" id="UP000014500"/>
    </source>
</evidence>
<dbReference type="AlphaFoldDB" id="T1ISM0"/>
<reference evidence="2" key="1">
    <citation type="submission" date="2011-05" db="EMBL/GenBank/DDBJ databases">
        <authorList>
            <person name="Richards S.R."/>
            <person name="Qu J."/>
            <person name="Jiang H."/>
            <person name="Jhangiani S.N."/>
            <person name="Agravi P."/>
            <person name="Goodspeed R."/>
            <person name="Gross S."/>
            <person name="Mandapat C."/>
            <person name="Jackson L."/>
            <person name="Mathew T."/>
            <person name="Pu L."/>
            <person name="Thornton R."/>
            <person name="Saada N."/>
            <person name="Wilczek-Boney K.B."/>
            <person name="Lee S."/>
            <person name="Kovar C."/>
            <person name="Wu Y."/>
            <person name="Scherer S.E."/>
            <person name="Worley K.C."/>
            <person name="Muzny D.M."/>
            <person name="Gibbs R."/>
        </authorList>
    </citation>
    <scope>NUCLEOTIDE SEQUENCE</scope>
    <source>
        <strain evidence="2">Brora</strain>
    </source>
</reference>
<proteinExistence type="predicted"/>
<organism evidence="1 2">
    <name type="scientific">Strigamia maritima</name>
    <name type="common">European centipede</name>
    <name type="synonym">Geophilus maritimus</name>
    <dbReference type="NCBI Taxonomy" id="126957"/>
    <lineage>
        <taxon>Eukaryota</taxon>
        <taxon>Metazoa</taxon>
        <taxon>Ecdysozoa</taxon>
        <taxon>Arthropoda</taxon>
        <taxon>Myriapoda</taxon>
        <taxon>Chilopoda</taxon>
        <taxon>Pleurostigmophora</taxon>
        <taxon>Geophilomorpha</taxon>
        <taxon>Linotaeniidae</taxon>
        <taxon>Strigamia</taxon>
    </lineage>
</organism>
<dbReference type="EMBL" id="JH431441">
    <property type="status" value="NOT_ANNOTATED_CDS"/>
    <property type="molecule type" value="Genomic_DNA"/>
</dbReference>
<accession>T1ISM0</accession>
<evidence type="ECO:0000313" key="1">
    <source>
        <dbReference type="EnsemblMetazoa" id="SMAR004100-PA"/>
    </source>
</evidence>
<sequence length="95" mass="11038">MLFPYVSTEAKQQSWLPPFPVKRNIPGAEMNNLLNFARLNGFSDKEIDICIQYSFETNNFFTNLCTKSVIRDGSERIPELDVELLYGKHRCLEFS</sequence>
<name>T1ISM0_STRMM</name>
<protein>
    <submittedName>
        <fullName evidence="1">Uncharacterized protein</fullName>
    </submittedName>
</protein>
<dbReference type="HOGENOM" id="CLU_2375457_0_0_1"/>